<dbReference type="InterPro" id="IPR013766">
    <property type="entry name" value="Thioredoxin_domain"/>
</dbReference>
<protein>
    <submittedName>
        <fullName evidence="3">Redoxin domain-containing protein</fullName>
    </submittedName>
</protein>
<dbReference type="InterPro" id="IPR047262">
    <property type="entry name" value="PRX-like1"/>
</dbReference>
<dbReference type="PANTHER" id="PTHR43640">
    <property type="entry name" value="OS07G0260300 PROTEIN"/>
    <property type="match status" value="1"/>
</dbReference>
<dbReference type="InterPro" id="IPR000866">
    <property type="entry name" value="AhpC/TSA"/>
</dbReference>
<sequence length="201" mass="21566">MKLFVTILIALGLASAACADGPAPGKPAPDFTGRLTNGETVTLSDLRGKPVMLEWTNHDCPYVRKHYGSGNMQRSQRALTEDGVIWISIISSAPGKQGYVSAAEADQLSQARGTYNDMLILDPSGEIGQLYKAKTTPQMFLIDAEGILQYMGAIDDRPSARTSSLDGATNYALQAWEQLKAGDDVSPNSTQPYGCSVKYGD</sequence>
<dbReference type="Pfam" id="PF00578">
    <property type="entry name" value="AhpC-TSA"/>
    <property type="match status" value="1"/>
</dbReference>
<accession>A0ABV8UC28</accession>
<dbReference type="PANTHER" id="PTHR43640:SF1">
    <property type="entry name" value="THIOREDOXIN-DEPENDENT PEROXIREDOXIN"/>
    <property type="match status" value="1"/>
</dbReference>
<evidence type="ECO:0000313" key="3">
    <source>
        <dbReference type="EMBL" id="MFC4348214.1"/>
    </source>
</evidence>
<evidence type="ECO:0000313" key="4">
    <source>
        <dbReference type="Proteomes" id="UP001595776"/>
    </source>
</evidence>
<dbReference type="EMBL" id="JBHSCR010000007">
    <property type="protein sequence ID" value="MFC4348214.1"/>
    <property type="molecule type" value="Genomic_DNA"/>
</dbReference>
<dbReference type="RefSeq" id="WP_068145989.1">
    <property type="nucleotide sequence ID" value="NZ_JBHSCR010000007.1"/>
</dbReference>
<reference evidence="4" key="1">
    <citation type="journal article" date="2019" name="Int. J. Syst. Evol. Microbiol.">
        <title>The Global Catalogue of Microorganisms (GCM) 10K type strain sequencing project: providing services to taxonomists for standard genome sequencing and annotation.</title>
        <authorList>
            <consortium name="The Broad Institute Genomics Platform"/>
            <consortium name="The Broad Institute Genome Sequencing Center for Infectious Disease"/>
            <person name="Wu L."/>
            <person name="Ma J."/>
        </authorList>
    </citation>
    <scope>NUCLEOTIDE SEQUENCE [LARGE SCALE GENOMIC DNA]</scope>
    <source>
        <strain evidence="4">CGMCC 1.15304</strain>
    </source>
</reference>
<feature type="signal peptide" evidence="1">
    <location>
        <begin position="1"/>
        <end position="19"/>
    </location>
</feature>
<dbReference type="Proteomes" id="UP001595776">
    <property type="component" value="Unassembled WGS sequence"/>
</dbReference>
<evidence type="ECO:0000256" key="1">
    <source>
        <dbReference type="SAM" id="SignalP"/>
    </source>
</evidence>
<dbReference type="InterPro" id="IPR036249">
    <property type="entry name" value="Thioredoxin-like_sf"/>
</dbReference>
<feature type="domain" description="Thioredoxin" evidence="2">
    <location>
        <begin position="22"/>
        <end position="181"/>
    </location>
</feature>
<name>A0ABV8UC28_9PROT</name>
<proteinExistence type="predicted"/>
<organism evidence="3 4">
    <name type="scientific">Kordiimonas lipolytica</name>
    <dbReference type="NCBI Taxonomy" id="1662421"/>
    <lineage>
        <taxon>Bacteria</taxon>
        <taxon>Pseudomonadati</taxon>
        <taxon>Pseudomonadota</taxon>
        <taxon>Alphaproteobacteria</taxon>
        <taxon>Kordiimonadales</taxon>
        <taxon>Kordiimonadaceae</taxon>
        <taxon>Kordiimonas</taxon>
    </lineage>
</organism>
<dbReference type="Gene3D" id="3.40.30.10">
    <property type="entry name" value="Glutaredoxin"/>
    <property type="match status" value="1"/>
</dbReference>
<evidence type="ECO:0000259" key="2">
    <source>
        <dbReference type="PROSITE" id="PS51352"/>
    </source>
</evidence>
<dbReference type="SUPFAM" id="SSF52833">
    <property type="entry name" value="Thioredoxin-like"/>
    <property type="match status" value="1"/>
</dbReference>
<dbReference type="PROSITE" id="PS51257">
    <property type="entry name" value="PROKAR_LIPOPROTEIN"/>
    <property type="match status" value="1"/>
</dbReference>
<feature type="chain" id="PRO_5046124101" evidence="1">
    <location>
        <begin position="20"/>
        <end position="201"/>
    </location>
</feature>
<gene>
    <name evidence="3" type="ORF">ACFO5Q_10195</name>
</gene>
<comment type="caution">
    <text evidence="3">The sequence shown here is derived from an EMBL/GenBank/DDBJ whole genome shotgun (WGS) entry which is preliminary data.</text>
</comment>
<keyword evidence="4" id="KW-1185">Reference proteome</keyword>
<keyword evidence="1" id="KW-0732">Signal</keyword>
<dbReference type="PROSITE" id="PS51352">
    <property type="entry name" value="THIOREDOXIN_2"/>
    <property type="match status" value="1"/>
</dbReference>